<name>A0ABT2ZJD8_9RHOB</name>
<feature type="compositionally biased region" description="Polar residues" evidence="1">
    <location>
        <begin position="7"/>
        <end position="18"/>
    </location>
</feature>
<keyword evidence="3" id="KW-1185">Reference proteome</keyword>
<accession>A0ABT2ZJD8</accession>
<dbReference type="Proteomes" id="UP001652564">
    <property type="component" value="Unassembled WGS sequence"/>
</dbReference>
<reference evidence="2 3" key="1">
    <citation type="submission" date="2022-10" db="EMBL/GenBank/DDBJ databases">
        <title>Defluviimonas sp. nov., isolated from ocean surface sediments.</title>
        <authorList>
            <person name="He W."/>
            <person name="Wang L."/>
            <person name="Zhang D.-F."/>
        </authorList>
    </citation>
    <scope>NUCLEOTIDE SEQUENCE [LARGE SCALE GENOMIC DNA]</scope>
    <source>
        <strain evidence="2 3">WL0050</strain>
    </source>
</reference>
<evidence type="ECO:0000313" key="3">
    <source>
        <dbReference type="Proteomes" id="UP001652564"/>
    </source>
</evidence>
<organism evidence="2 3">
    <name type="scientific">Albidovulum litorale</name>
    <dbReference type="NCBI Taxonomy" id="2984134"/>
    <lineage>
        <taxon>Bacteria</taxon>
        <taxon>Pseudomonadati</taxon>
        <taxon>Pseudomonadota</taxon>
        <taxon>Alphaproteobacteria</taxon>
        <taxon>Rhodobacterales</taxon>
        <taxon>Paracoccaceae</taxon>
        <taxon>Albidovulum</taxon>
    </lineage>
</organism>
<dbReference type="EMBL" id="JAOWKZ010000001">
    <property type="protein sequence ID" value="MCV2871236.1"/>
    <property type="molecule type" value="Genomic_DNA"/>
</dbReference>
<protein>
    <submittedName>
        <fullName evidence="2">Uncharacterized protein</fullName>
    </submittedName>
</protein>
<feature type="region of interest" description="Disordered" evidence="1">
    <location>
        <begin position="1"/>
        <end position="25"/>
    </location>
</feature>
<sequence length="83" mass="9363">MFEYDTSHVSTSSRNENPQCRHGIARKAYVDRKTARVLGEDALRRKADRLRLVSTYWPSIVGFAQRVARALLLGSDAEAGGRR</sequence>
<dbReference type="RefSeq" id="WP_263738419.1">
    <property type="nucleotide sequence ID" value="NZ_JAOWKZ010000001.1"/>
</dbReference>
<gene>
    <name evidence="2" type="ORF">OEZ71_02885</name>
</gene>
<evidence type="ECO:0000313" key="2">
    <source>
        <dbReference type="EMBL" id="MCV2871236.1"/>
    </source>
</evidence>
<proteinExistence type="predicted"/>
<evidence type="ECO:0000256" key="1">
    <source>
        <dbReference type="SAM" id="MobiDB-lite"/>
    </source>
</evidence>
<comment type="caution">
    <text evidence="2">The sequence shown here is derived from an EMBL/GenBank/DDBJ whole genome shotgun (WGS) entry which is preliminary data.</text>
</comment>